<dbReference type="GO" id="GO:0046487">
    <property type="term" value="P:glyoxylate metabolic process"/>
    <property type="evidence" value="ECO:0007669"/>
    <property type="project" value="TreeGrafter"/>
</dbReference>
<name>A0A1R4H536_9GAMM</name>
<feature type="domain" description="Xylose isomerase-like TIM barrel" evidence="4">
    <location>
        <begin position="21"/>
        <end position="255"/>
    </location>
</feature>
<dbReference type="SUPFAM" id="SSF51658">
    <property type="entry name" value="Xylose isomerase-like"/>
    <property type="match status" value="1"/>
</dbReference>
<dbReference type="Pfam" id="PF01261">
    <property type="entry name" value="AP_endonuc_2"/>
    <property type="match status" value="1"/>
</dbReference>
<dbReference type="Gene3D" id="3.20.20.150">
    <property type="entry name" value="Divalent-metal-dependent TIM barrel enzymes"/>
    <property type="match status" value="1"/>
</dbReference>
<dbReference type="PANTHER" id="PTHR43489:SF6">
    <property type="entry name" value="HYDROXYPYRUVATE ISOMERASE-RELATED"/>
    <property type="match status" value="1"/>
</dbReference>
<dbReference type="InterPro" id="IPR036237">
    <property type="entry name" value="Xyl_isomerase-like_sf"/>
</dbReference>
<keyword evidence="1 2" id="KW-0413">Isomerase</keyword>
<reference evidence="6" key="1">
    <citation type="submission" date="2017-02" db="EMBL/GenBank/DDBJ databases">
        <authorList>
            <person name="Daims H."/>
        </authorList>
    </citation>
    <scope>NUCLEOTIDE SEQUENCE [LARGE SCALE GENOMIC DNA]</scope>
</reference>
<dbReference type="RefSeq" id="WP_087142885.1">
    <property type="nucleotide sequence ID" value="NZ_FUKI01000092.1"/>
</dbReference>
<keyword evidence="5" id="KW-0670">Pyruvate</keyword>
<evidence type="ECO:0000259" key="4">
    <source>
        <dbReference type="Pfam" id="PF01261"/>
    </source>
</evidence>
<dbReference type="AlphaFoldDB" id="A0A1R4H536"/>
<evidence type="ECO:0000256" key="3">
    <source>
        <dbReference type="PIRSR" id="PIRSR006241-50"/>
    </source>
</evidence>
<dbReference type="InterPro" id="IPR050417">
    <property type="entry name" value="Sugar_Epim/Isomerase"/>
</dbReference>
<feature type="active site" description="Proton donor/acceptor" evidence="3">
    <location>
        <position position="143"/>
    </location>
</feature>
<dbReference type="PANTHER" id="PTHR43489">
    <property type="entry name" value="ISOMERASE"/>
    <property type="match status" value="1"/>
</dbReference>
<dbReference type="GO" id="GO:0008903">
    <property type="term" value="F:hydroxypyruvate isomerase activity"/>
    <property type="evidence" value="ECO:0007669"/>
    <property type="project" value="UniProtKB-EC"/>
</dbReference>
<dbReference type="EC" id="5.3.1.22" evidence="5"/>
<gene>
    <name evidence="5" type="ORF">CRENPOLYSF1_190007</name>
</gene>
<accession>A0A1R4H536</accession>
<dbReference type="InterPro" id="IPR026040">
    <property type="entry name" value="HyI-like"/>
</dbReference>
<dbReference type="InterPro" id="IPR013022">
    <property type="entry name" value="Xyl_isomerase-like_TIM-brl"/>
</dbReference>
<proteinExistence type="inferred from homology"/>
<sequence length="257" mass="28657">MLKFSANLSLLFTEVPLIERFKLAKQYGFTAVEIQFPYCINANLLRDVMEDNDLQLVLFNVDADDLLQGGEGLACVPGKRQQFQRAVDIASHYADILKPTAINVLPGRCSEPAHYLTYVDTFKDNLLFATQAFTVLGIQTVFEAINTIDMPGFIISNGEHMLSILNALKQPTLLMQYDIYHLHKMGEDVNRFISAYADKIGHIQFADCPGRGQPGTGNINFEGVFTTISTSTYKGWVGAEYNPVGTTAKSLHWLTHL</sequence>
<evidence type="ECO:0000256" key="2">
    <source>
        <dbReference type="PIRNR" id="PIRNR006241"/>
    </source>
</evidence>
<dbReference type="Proteomes" id="UP000195667">
    <property type="component" value="Unassembled WGS sequence"/>
</dbReference>
<feature type="active site" description="Proton donor/acceptor" evidence="3">
    <location>
        <position position="240"/>
    </location>
</feature>
<comment type="similarity">
    <text evidence="2">Belongs to the hyi family.</text>
</comment>
<dbReference type="OrthoDB" id="9786584at2"/>
<evidence type="ECO:0000256" key="1">
    <source>
        <dbReference type="ARBA" id="ARBA00023235"/>
    </source>
</evidence>
<keyword evidence="6" id="KW-1185">Reference proteome</keyword>
<dbReference type="EMBL" id="FUKI01000092">
    <property type="protein sequence ID" value="SJM91296.1"/>
    <property type="molecule type" value="Genomic_DNA"/>
</dbReference>
<protein>
    <submittedName>
        <fullName evidence="5">Hydroxypyruvate isomerase</fullName>
        <ecNumber evidence="5">5.3.1.22</ecNumber>
    </submittedName>
</protein>
<dbReference type="PIRSF" id="PIRSF006241">
    <property type="entry name" value="HyI"/>
    <property type="match status" value="1"/>
</dbReference>
<organism evidence="5 6">
    <name type="scientific">Crenothrix polyspora</name>
    <dbReference type="NCBI Taxonomy" id="360316"/>
    <lineage>
        <taxon>Bacteria</taxon>
        <taxon>Pseudomonadati</taxon>
        <taxon>Pseudomonadota</taxon>
        <taxon>Gammaproteobacteria</taxon>
        <taxon>Methylococcales</taxon>
        <taxon>Crenotrichaceae</taxon>
        <taxon>Crenothrix</taxon>
    </lineage>
</organism>
<evidence type="ECO:0000313" key="6">
    <source>
        <dbReference type="Proteomes" id="UP000195667"/>
    </source>
</evidence>
<evidence type="ECO:0000313" key="5">
    <source>
        <dbReference type="EMBL" id="SJM91296.1"/>
    </source>
</evidence>